<keyword evidence="1" id="KW-1003">Cell membrane</keyword>
<organism evidence="6 7">
    <name type="scientific">Paenalkalicoccus suaedae</name>
    <dbReference type="NCBI Taxonomy" id="2592382"/>
    <lineage>
        <taxon>Bacteria</taxon>
        <taxon>Bacillati</taxon>
        <taxon>Bacillota</taxon>
        <taxon>Bacilli</taxon>
        <taxon>Bacillales</taxon>
        <taxon>Bacillaceae</taxon>
        <taxon>Paenalkalicoccus</taxon>
    </lineage>
</organism>
<evidence type="ECO:0000313" key="6">
    <source>
        <dbReference type="EMBL" id="QKS72025.1"/>
    </source>
</evidence>
<evidence type="ECO:0000256" key="4">
    <source>
        <dbReference type="ARBA" id="ARBA00023136"/>
    </source>
</evidence>
<dbReference type="AlphaFoldDB" id="A0A859FIG5"/>
<keyword evidence="3 5" id="KW-1133">Transmembrane helix</keyword>
<feature type="transmembrane region" description="Helical" evidence="5">
    <location>
        <begin position="61"/>
        <end position="80"/>
    </location>
</feature>
<keyword evidence="2 5" id="KW-0812">Transmembrane</keyword>
<dbReference type="Proteomes" id="UP000318138">
    <property type="component" value="Chromosome"/>
</dbReference>
<name>A0A859FIG5_9BACI</name>
<dbReference type="EMBL" id="CP041372">
    <property type="protein sequence ID" value="QKS72025.1"/>
    <property type="molecule type" value="Genomic_DNA"/>
</dbReference>
<dbReference type="PANTHER" id="PTHR35529">
    <property type="entry name" value="MANGANESE EFFLUX PUMP MNTP-RELATED"/>
    <property type="match status" value="1"/>
</dbReference>
<dbReference type="NCBIfam" id="TIGR02840">
    <property type="entry name" value="spore_YtaF"/>
    <property type="match status" value="1"/>
</dbReference>
<accession>A0A859FIG5</accession>
<evidence type="ECO:0000256" key="3">
    <source>
        <dbReference type="ARBA" id="ARBA00022989"/>
    </source>
</evidence>
<reference evidence="7" key="1">
    <citation type="submission" date="2019-07" db="EMBL/GenBank/DDBJ databases">
        <title>Bacillus alkalisoli sp. nov. isolated from saline soil.</title>
        <authorList>
            <person name="Sun J.-Q."/>
            <person name="Xu L."/>
        </authorList>
    </citation>
    <scope>NUCLEOTIDE SEQUENCE [LARGE SCALE GENOMIC DNA]</scope>
    <source>
        <strain evidence="7">M4U3P1</strain>
    </source>
</reference>
<evidence type="ECO:0000256" key="1">
    <source>
        <dbReference type="ARBA" id="ARBA00022475"/>
    </source>
</evidence>
<feature type="transmembrane region" description="Helical" evidence="5">
    <location>
        <begin position="148"/>
        <end position="168"/>
    </location>
</feature>
<sequence>MMILLALAVSLDSFGVGFTYGLRKMRVPFKSILVIGAFSGVAAGVAFIVGRSLFQFISPTVVNQAGAYLLLALGIVALLQASRPSELKKHEMTIPFFGLVVTVLRTPMQADMDKSGSISVREACLLGTALALDAAGAGVVAATQHYSWIFPVIVGGLCVLFLTLGKGLGLRCEKALGFATYIPGLLLILLACLKL</sequence>
<feature type="transmembrane region" description="Helical" evidence="5">
    <location>
        <begin position="175"/>
        <end position="193"/>
    </location>
</feature>
<gene>
    <name evidence="6" type="primary">ytaF</name>
    <name evidence="6" type="ORF">FLK61_35780</name>
</gene>
<dbReference type="Pfam" id="PF02659">
    <property type="entry name" value="Mntp"/>
    <property type="match status" value="1"/>
</dbReference>
<evidence type="ECO:0000256" key="2">
    <source>
        <dbReference type="ARBA" id="ARBA00022692"/>
    </source>
</evidence>
<dbReference type="RefSeq" id="WP_176010008.1">
    <property type="nucleotide sequence ID" value="NZ_CP041372.2"/>
</dbReference>
<dbReference type="PANTHER" id="PTHR35529:SF2">
    <property type="entry name" value="SPORULATION PROTEIN YTAF-RELATED"/>
    <property type="match status" value="1"/>
</dbReference>
<evidence type="ECO:0000313" key="7">
    <source>
        <dbReference type="Proteomes" id="UP000318138"/>
    </source>
</evidence>
<protein>
    <submittedName>
        <fullName evidence="6">Sporulation membrane protein YtaF</fullName>
    </submittedName>
</protein>
<proteinExistence type="predicted"/>
<dbReference type="KEGG" id="psua:FLK61_35780"/>
<evidence type="ECO:0000256" key="5">
    <source>
        <dbReference type="SAM" id="Phobius"/>
    </source>
</evidence>
<keyword evidence="7" id="KW-1185">Reference proteome</keyword>
<keyword evidence="4 5" id="KW-0472">Membrane</keyword>
<dbReference type="InterPro" id="IPR003810">
    <property type="entry name" value="Mntp/YtaF"/>
</dbReference>
<dbReference type="InterPro" id="IPR014205">
    <property type="entry name" value="Spore_YtaF"/>
</dbReference>
<feature type="transmembrane region" description="Helical" evidence="5">
    <location>
        <begin position="31"/>
        <end position="49"/>
    </location>
</feature>